<sequence>MASTSSGPAIMRIPLELRHIIFEHATAGDTKPKNLFRHWFEKKEVEALVAHELATNPTGPTPIIVYPDYNEPDSDDELEGSGKEEDSENDSEEEDEDNEDEDDDMDEDELDDIEDDEDVIDNNDMDDDDELVDNIADDNQAVGHSQLPTMLNVQSAIATGDNMDVDSEEEQEQEQATVVQTADKAEAGTGPVVPAQIGDDSWTFDHHETDDDPITHDNEDEYLPNENYTTGNNDTTSVDGDATVVSGGSTIQAPPAPLAPPVQAPIPAPVVRPHHKWQHIPKFMRITHCPPPMGLLLTSKELSAQALTWFYDVAILRINATGSFAHTTMFEVSLTQITDAAFSPMENIRKIEIQFAWDSEWLRGTDGVWPELFEAMLRLRAMHVVSILHRAPHLQDILIIWHDSIMDNESTALKLEIIDMFDSLAANIKVEEYFLTPGEKPRRRSVQGRRRLEFQSILDGGMNFS</sequence>
<dbReference type="OrthoDB" id="3795483at2759"/>
<reference evidence="2" key="1">
    <citation type="journal article" date="2021" name="Nat. Commun.">
        <title>Genetic determinants of endophytism in the Arabidopsis root mycobiome.</title>
        <authorList>
            <person name="Mesny F."/>
            <person name="Miyauchi S."/>
            <person name="Thiergart T."/>
            <person name="Pickel B."/>
            <person name="Atanasova L."/>
            <person name="Karlsson M."/>
            <person name="Huettel B."/>
            <person name="Barry K.W."/>
            <person name="Haridas S."/>
            <person name="Chen C."/>
            <person name="Bauer D."/>
            <person name="Andreopoulos W."/>
            <person name="Pangilinan J."/>
            <person name="LaButti K."/>
            <person name="Riley R."/>
            <person name="Lipzen A."/>
            <person name="Clum A."/>
            <person name="Drula E."/>
            <person name="Henrissat B."/>
            <person name="Kohler A."/>
            <person name="Grigoriev I.V."/>
            <person name="Martin F.M."/>
            <person name="Hacquard S."/>
        </authorList>
    </citation>
    <scope>NUCLEOTIDE SEQUENCE</scope>
    <source>
        <strain evidence="2">MPI-CAGE-CH-0243</strain>
    </source>
</reference>
<name>A0A9P9DK93_9PLEO</name>
<proteinExistence type="predicted"/>
<dbReference type="EMBL" id="JAGMWT010000010">
    <property type="protein sequence ID" value="KAH7120741.1"/>
    <property type="molecule type" value="Genomic_DNA"/>
</dbReference>
<gene>
    <name evidence="2" type="ORF">B0J11DRAFT_532341</name>
</gene>
<organism evidence="2 3">
    <name type="scientific">Dendryphion nanum</name>
    <dbReference type="NCBI Taxonomy" id="256645"/>
    <lineage>
        <taxon>Eukaryota</taxon>
        <taxon>Fungi</taxon>
        <taxon>Dikarya</taxon>
        <taxon>Ascomycota</taxon>
        <taxon>Pezizomycotina</taxon>
        <taxon>Dothideomycetes</taxon>
        <taxon>Pleosporomycetidae</taxon>
        <taxon>Pleosporales</taxon>
        <taxon>Torulaceae</taxon>
        <taxon>Dendryphion</taxon>
    </lineage>
</organism>
<accession>A0A9P9DK93</accession>
<feature type="compositionally biased region" description="Acidic residues" evidence="1">
    <location>
        <begin position="70"/>
        <end position="131"/>
    </location>
</feature>
<evidence type="ECO:0000256" key="1">
    <source>
        <dbReference type="SAM" id="MobiDB-lite"/>
    </source>
</evidence>
<comment type="caution">
    <text evidence="2">The sequence shown here is derived from an EMBL/GenBank/DDBJ whole genome shotgun (WGS) entry which is preliminary data.</text>
</comment>
<feature type="compositionally biased region" description="Basic and acidic residues" evidence="1">
    <location>
        <begin position="203"/>
        <end position="217"/>
    </location>
</feature>
<protein>
    <submittedName>
        <fullName evidence="2">Uncharacterized protein</fullName>
    </submittedName>
</protein>
<evidence type="ECO:0000313" key="3">
    <source>
        <dbReference type="Proteomes" id="UP000700596"/>
    </source>
</evidence>
<feature type="region of interest" description="Disordered" evidence="1">
    <location>
        <begin position="53"/>
        <end position="131"/>
    </location>
</feature>
<keyword evidence="3" id="KW-1185">Reference proteome</keyword>
<evidence type="ECO:0000313" key="2">
    <source>
        <dbReference type="EMBL" id="KAH7120741.1"/>
    </source>
</evidence>
<dbReference type="AlphaFoldDB" id="A0A9P9DK93"/>
<dbReference type="Proteomes" id="UP000700596">
    <property type="component" value="Unassembled WGS sequence"/>
</dbReference>
<feature type="region of interest" description="Disordered" evidence="1">
    <location>
        <begin position="189"/>
        <end position="224"/>
    </location>
</feature>